<sequence>MVYRCLICGDTYISEGLSTCPFCGAHTQYMVKTEKWTDLNKGLELTDISRENGVTALEIELKNYAFYDAAALVAKNEDEDESRSLFRALAKVEGEHASVFKDILVQYPKFKIDEKAFATTFENFEESLRRETAAAKFYQVAEDAATETRMKQVFKALVEVETDHIIIDKAHLGIKD</sequence>
<dbReference type="InterPro" id="IPR003251">
    <property type="entry name" value="Rr_diiron-bd_dom"/>
</dbReference>
<dbReference type="GO" id="GO:0046872">
    <property type="term" value="F:metal ion binding"/>
    <property type="evidence" value="ECO:0007669"/>
    <property type="project" value="InterPro"/>
</dbReference>
<dbReference type="SUPFAM" id="SSF47240">
    <property type="entry name" value="Ferritin-like"/>
    <property type="match status" value="1"/>
</dbReference>
<name>A0A0F9NPB5_9ZZZZ</name>
<dbReference type="AlphaFoldDB" id="A0A0F9NPB5"/>
<evidence type="ECO:0000313" key="2">
    <source>
        <dbReference type="EMBL" id="KKN21290.1"/>
    </source>
</evidence>
<dbReference type="Gene3D" id="1.20.1260.10">
    <property type="match status" value="1"/>
</dbReference>
<protein>
    <recommendedName>
        <fullName evidence="1">Rubrerythrin diiron-binding domain-containing protein</fullName>
    </recommendedName>
</protein>
<comment type="caution">
    <text evidence="2">The sequence shown here is derived from an EMBL/GenBank/DDBJ whole genome shotgun (WGS) entry which is preliminary data.</text>
</comment>
<evidence type="ECO:0000259" key="1">
    <source>
        <dbReference type="Pfam" id="PF02915"/>
    </source>
</evidence>
<dbReference type="GO" id="GO:0016491">
    <property type="term" value="F:oxidoreductase activity"/>
    <property type="evidence" value="ECO:0007669"/>
    <property type="project" value="InterPro"/>
</dbReference>
<accession>A0A0F9NPB5</accession>
<organism evidence="2">
    <name type="scientific">marine sediment metagenome</name>
    <dbReference type="NCBI Taxonomy" id="412755"/>
    <lineage>
        <taxon>unclassified sequences</taxon>
        <taxon>metagenomes</taxon>
        <taxon>ecological metagenomes</taxon>
    </lineage>
</organism>
<feature type="domain" description="Rubrerythrin diiron-binding" evidence="1">
    <location>
        <begin position="55"/>
        <end position="164"/>
    </location>
</feature>
<dbReference type="InterPro" id="IPR009078">
    <property type="entry name" value="Ferritin-like_SF"/>
</dbReference>
<proteinExistence type="predicted"/>
<reference evidence="2" key="1">
    <citation type="journal article" date="2015" name="Nature">
        <title>Complex archaea that bridge the gap between prokaryotes and eukaryotes.</title>
        <authorList>
            <person name="Spang A."/>
            <person name="Saw J.H."/>
            <person name="Jorgensen S.L."/>
            <person name="Zaremba-Niedzwiedzka K."/>
            <person name="Martijn J."/>
            <person name="Lind A.E."/>
            <person name="van Eijk R."/>
            <person name="Schleper C."/>
            <person name="Guy L."/>
            <person name="Ettema T.J."/>
        </authorList>
    </citation>
    <scope>NUCLEOTIDE SEQUENCE</scope>
</reference>
<dbReference type="InterPro" id="IPR012347">
    <property type="entry name" value="Ferritin-like"/>
</dbReference>
<dbReference type="SUPFAM" id="SSF57802">
    <property type="entry name" value="Rubredoxin-like"/>
    <property type="match status" value="1"/>
</dbReference>
<dbReference type="Pfam" id="PF02915">
    <property type="entry name" value="Rubrerythrin"/>
    <property type="match status" value="1"/>
</dbReference>
<dbReference type="EMBL" id="LAZR01003160">
    <property type="protein sequence ID" value="KKN21290.1"/>
    <property type="molecule type" value="Genomic_DNA"/>
</dbReference>
<gene>
    <name evidence="2" type="ORF">LCGC14_0926950</name>
</gene>